<feature type="domain" description="HAMP" evidence="3">
    <location>
        <begin position="332"/>
        <end position="385"/>
    </location>
</feature>
<dbReference type="EMBL" id="BPQH01000008">
    <property type="protein sequence ID" value="GJD50263.1"/>
    <property type="molecule type" value="Genomic_DNA"/>
</dbReference>
<name>A0ABQ4QY80_9HYPH</name>
<feature type="domain" description="GGDEF" evidence="4">
    <location>
        <begin position="557"/>
        <end position="688"/>
    </location>
</feature>
<dbReference type="CDD" id="cd06225">
    <property type="entry name" value="HAMP"/>
    <property type="match status" value="1"/>
</dbReference>
<feature type="domain" description="EAL" evidence="2">
    <location>
        <begin position="697"/>
        <end position="947"/>
    </location>
</feature>
<keyword evidence="1" id="KW-1133">Transmembrane helix</keyword>
<accession>A0ABQ4QY80</accession>
<evidence type="ECO:0000259" key="4">
    <source>
        <dbReference type="PROSITE" id="PS50887"/>
    </source>
</evidence>
<sequence>MLSFASLSTRLVAATLATAAFTLTCLVALVAVRADTDLHDQAVEVSRWSEAQLAERLLSDVSLAHARLQVMREDVNRRFGTIAHRADVAQAVQSGNTVLIAEVLQPALALADIDGAVVVDTQLRPLGAGRLDADLLKVQAALREVAFAPELRALTASRSTVASPGFSLLADGSDALARALAAPRLDGLVDVFAQPVLDEFSDVSALIVGYRHLRAEEPALVEFSRLSDRDVVVLRGEQVLSAAGRPLGPLDGLLRPGSPLLSFGHAGSAGRCVPVAAQVRICAAAPLAERDRLAAQVVGLGGRHIRALLVTLAAAALGAILLFSVVSTAVSRQITRPLRRITDAVREVAGGNWRIPVIGTERRDEVGAIARALVLLERSLEERDLLREDVIVQNTKLLGQEGALRDQNARFDAALNNMSQGLCMFDPDGRLTIWNGRVLEIYRLPAASLRVGADVEALRGPLQIPPGWRLPDHHARIVQAPPAQTRVLPDGRRVEVVARPIVNGGWVETHEDVTERHRAQARIAHMAMFDALTGLSNRASFNERLASALAGRAEDSAVLTVLCLDLDDFKRVNDTLGHACGDALLREVATRLREGLAQDAVAARLGGDEFAVFLPLGEERARGVADGILARLVQPYLIGGKVVTSAASIGVAAASSVGQTADDLLSKADLALYDAKAQGRGRVCVFDPAMEARFQHRRWLEHELREALRTQAIAVHYQPLIDLRTDEVCAFEALSRWTHPERGPISPGEFIPLAEEVGLIDTLGEYVLRRACADAVAWPSRVRVAVNVSPNQFRHDGLCGVVASALADSGLPGRRLELEVTESVVLADDSGVFDKLHELRGLGIRFSMDDFGTGYSSLSSLRSFPFDKIKLDRSFLQDSLTRSECATIVRIVGDLGGSLRMTTTAEGVETLEQLEFLRAHGFSEAQGFLFGRAMPADEALALIARWRTPRAA</sequence>
<dbReference type="CDD" id="cd01948">
    <property type="entry name" value="EAL"/>
    <property type="match status" value="1"/>
</dbReference>
<dbReference type="SUPFAM" id="SSF158472">
    <property type="entry name" value="HAMP domain-like"/>
    <property type="match status" value="1"/>
</dbReference>
<dbReference type="Gene3D" id="3.20.20.450">
    <property type="entry name" value="EAL domain"/>
    <property type="match status" value="1"/>
</dbReference>
<evidence type="ECO:0000259" key="3">
    <source>
        <dbReference type="PROSITE" id="PS50885"/>
    </source>
</evidence>
<evidence type="ECO:0008006" key="7">
    <source>
        <dbReference type="Google" id="ProtNLM"/>
    </source>
</evidence>
<dbReference type="InterPro" id="IPR035919">
    <property type="entry name" value="EAL_sf"/>
</dbReference>
<protein>
    <recommendedName>
        <fullName evidence="7">EAL domain-containing protein</fullName>
    </recommendedName>
</protein>
<evidence type="ECO:0000256" key="1">
    <source>
        <dbReference type="SAM" id="Phobius"/>
    </source>
</evidence>
<dbReference type="Gene3D" id="3.30.70.270">
    <property type="match status" value="1"/>
</dbReference>
<evidence type="ECO:0000259" key="2">
    <source>
        <dbReference type="PROSITE" id="PS50883"/>
    </source>
</evidence>
<dbReference type="InterPro" id="IPR043128">
    <property type="entry name" value="Rev_trsase/Diguanyl_cyclase"/>
</dbReference>
<dbReference type="InterPro" id="IPR001633">
    <property type="entry name" value="EAL_dom"/>
</dbReference>
<dbReference type="PROSITE" id="PS50883">
    <property type="entry name" value="EAL"/>
    <property type="match status" value="1"/>
</dbReference>
<keyword evidence="1" id="KW-0472">Membrane</keyword>
<dbReference type="PROSITE" id="PS50887">
    <property type="entry name" value="GGDEF"/>
    <property type="match status" value="1"/>
</dbReference>
<dbReference type="InterPro" id="IPR029787">
    <property type="entry name" value="Nucleotide_cyclase"/>
</dbReference>
<dbReference type="SMART" id="SM00052">
    <property type="entry name" value="EAL"/>
    <property type="match status" value="1"/>
</dbReference>
<evidence type="ECO:0000313" key="6">
    <source>
        <dbReference type="Proteomes" id="UP001055167"/>
    </source>
</evidence>
<keyword evidence="1" id="KW-0812">Transmembrane</keyword>
<reference evidence="5" key="2">
    <citation type="submission" date="2021-08" db="EMBL/GenBank/DDBJ databases">
        <authorList>
            <person name="Tani A."/>
            <person name="Ola A."/>
            <person name="Ogura Y."/>
            <person name="Katsura K."/>
            <person name="Hayashi T."/>
        </authorList>
    </citation>
    <scope>NUCLEOTIDE SEQUENCE</scope>
    <source>
        <strain evidence="5">KCTC 52305</strain>
    </source>
</reference>
<dbReference type="SUPFAM" id="SSF55785">
    <property type="entry name" value="PYP-like sensor domain (PAS domain)"/>
    <property type="match status" value="1"/>
</dbReference>
<feature type="transmembrane region" description="Helical" evidence="1">
    <location>
        <begin position="307"/>
        <end position="330"/>
    </location>
</feature>
<dbReference type="PANTHER" id="PTHR44757">
    <property type="entry name" value="DIGUANYLATE CYCLASE DGCP"/>
    <property type="match status" value="1"/>
</dbReference>
<dbReference type="Pfam" id="PF00990">
    <property type="entry name" value="GGDEF"/>
    <property type="match status" value="1"/>
</dbReference>
<comment type="caution">
    <text evidence="5">The sequence shown here is derived from an EMBL/GenBank/DDBJ whole genome shotgun (WGS) entry which is preliminary data.</text>
</comment>
<keyword evidence="6" id="KW-1185">Reference proteome</keyword>
<dbReference type="SUPFAM" id="SSF55073">
    <property type="entry name" value="Nucleotide cyclase"/>
    <property type="match status" value="1"/>
</dbReference>
<dbReference type="NCBIfam" id="TIGR00254">
    <property type="entry name" value="GGDEF"/>
    <property type="match status" value="1"/>
</dbReference>
<dbReference type="Pfam" id="PF00563">
    <property type="entry name" value="EAL"/>
    <property type="match status" value="1"/>
</dbReference>
<dbReference type="Gene3D" id="3.30.450.20">
    <property type="entry name" value="PAS domain"/>
    <property type="match status" value="1"/>
</dbReference>
<evidence type="ECO:0000313" key="5">
    <source>
        <dbReference type="EMBL" id="GJD50263.1"/>
    </source>
</evidence>
<gene>
    <name evidence="5" type="ORF">OPKNFCMD_3000</name>
</gene>
<dbReference type="InterPro" id="IPR003660">
    <property type="entry name" value="HAMP_dom"/>
</dbReference>
<proteinExistence type="predicted"/>
<dbReference type="InterPro" id="IPR035965">
    <property type="entry name" value="PAS-like_dom_sf"/>
</dbReference>
<dbReference type="SMART" id="SM00267">
    <property type="entry name" value="GGDEF"/>
    <property type="match status" value="1"/>
</dbReference>
<dbReference type="SMART" id="SM00304">
    <property type="entry name" value="HAMP"/>
    <property type="match status" value="1"/>
</dbReference>
<dbReference type="PANTHER" id="PTHR44757:SF2">
    <property type="entry name" value="BIOFILM ARCHITECTURE MAINTENANCE PROTEIN MBAA"/>
    <property type="match status" value="1"/>
</dbReference>
<organism evidence="5 6">
    <name type="scientific">Methylobacterium crusticola</name>
    <dbReference type="NCBI Taxonomy" id="1697972"/>
    <lineage>
        <taxon>Bacteria</taxon>
        <taxon>Pseudomonadati</taxon>
        <taxon>Pseudomonadota</taxon>
        <taxon>Alphaproteobacteria</taxon>
        <taxon>Hyphomicrobiales</taxon>
        <taxon>Methylobacteriaceae</taxon>
        <taxon>Methylobacterium</taxon>
    </lineage>
</organism>
<dbReference type="Pfam" id="PF00672">
    <property type="entry name" value="HAMP"/>
    <property type="match status" value="1"/>
</dbReference>
<dbReference type="InterPro" id="IPR052155">
    <property type="entry name" value="Biofilm_reg_signaling"/>
</dbReference>
<dbReference type="Gene3D" id="6.10.340.10">
    <property type="match status" value="1"/>
</dbReference>
<dbReference type="InterPro" id="IPR000160">
    <property type="entry name" value="GGDEF_dom"/>
</dbReference>
<dbReference type="CDD" id="cd01949">
    <property type="entry name" value="GGDEF"/>
    <property type="match status" value="1"/>
</dbReference>
<dbReference type="PROSITE" id="PS50885">
    <property type="entry name" value="HAMP"/>
    <property type="match status" value="1"/>
</dbReference>
<dbReference type="RefSeq" id="WP_128561796.1">
    <property type="nucleotide sequence ID" value="NZ_BPQH01000008.1"/>
</dbReference>
<reference evidence="5" key="1">
    <citation type="journal article" date="2021" name="Front. Microbiol.">
        <title>Comprehensive Comparative Genomics and Phenotyping of Methylobacterium Species.</title>
        <authorList>
            <person name="Alessa O."/>
            <person name="Ogura Y."/>
            <person name="Fujitani Y."/>
            <person name="Takami H."/>
            <person name="Hayashi T."/>
            <person name="Sahin N."/>
            <person name="Tani A."/>
        </authorList>
    </citation>
    <scope>NUCLEOTIDE SEQUENCE</scope>
    <source>
        <strain evidence="5">KCTC 52305</strain>
    </source>
</reference>
<dbReference type="Proteomes" id="UP001055167">
    <property type="component" value="Unassembled WGS sequence"/>
</dbReference>
<dbReference type="SUPFAM" id="SSF141868">
    <property type="entry name" value="EAL domain-like"/>
    <property type="match status" value="1"/>
</dbReference>
<dbReference type="Pfam" id="PF12860">
    <property type="entry name" value="PAS_7"/>
    <property type="match status" value="1"/>
</dbReference>